<accession>A0A4Q9L3G5</accession>
<evidence type="ECO:0000256" key="1">
    <source>
        <dbReference type="ARBA" id="ARBA00022741"/>
    </source>
</evidence>
<dbReference type="Gene3D" id="3.90.640.10">
    <property type="entry name" value="Actin, Chain A, domain 4"/>
    <property type="match status" value="1"/>
</dbReference>
<dbReference type="GO" id="GO:0140662">
    <property type="term" value="F:ATP-dependent protein folding chaperone"/>
    <property type="evidence" value="ECO:0007669"/>
    <property type="project" value="InterPro"/>
</dbReference>
<evidence type="ECO:0000256" key="2">
    <source>
        <dbReference type="ARBA" id="ARBA00022840"/>
    </source>
</evidence>
<dbReference type="InterPro" id="IPR018181">
    <property type="entry name" value="Heat_shock_70_CS"/>
</dbReference>
<evidence type="ECO:0000313" key="4">
    <source>
        <dbReference type="EMBL" id="TBU02039.1"/>
    </source>
</evidence>
<dbReference type="CDD" id="cd10234">
    <property type="entry name" value="ASKHA_NBD_HSP70_DnaK-like"/>
    <property type="match status" value="1"/>
</dbReference>
<dbReference type="InterPro" id="IPR043129">
    <property type="entry name" value="ATPase_NBD"/>
</dbReference>
<dbReference type="InterPro" id="IPR013126">
    <property type="entry name" value="Hsp_70_fam"/>
</dbReference>
<dbReference type="SUPFAM" id="SSF53067">
    <property type="entry name" value="Actin-like ATPase domain"/>
    <property type="match status" value="2"/>
</dbReference>
<comment type="caution">
    <text evidence="4">The sequence shown here is derived from an EMBL/GenBank/DDBJ whole genome shotgun (WGS) entry which is preliminary data.</text>
</comment>
<dbReference type="PROSITE" id="PS00297">
    <property type="entry name" value="HSP70_1"/>
    <property type="match status" value="1"/>
</dbReference>
<dbReference type="PANTHER" id="PTHR19375">
    <property type="entry name" value="HEAT SHOCK PROTEIN 70KDA"/>
    <property type="match status" value="1"/>
</dbReference>
<keyword evidence="2 3" id="KW-0067">ATP-binding</keyword>
<dbReference type="GO" id="GO:0005524">
    <property type="term" value="F:ATP binding"/>
    <property type="evidence" value="ECO:0007669"/>
    <property type="project" value="UniProtKB-KW"/>
</dbReference>
<sequence>MTSSLNVSSGIQKIIGIDLGTTNSCVSVLENNIPIVIENSEGNRTTPSVVSVKRDEIFVGEHAKKMLLTNPTSTIFGSKRLIGRKFMDNEIQKYIKSLPYSTFSHVNGDVWINIEDKKFSPSQIGAFILSKMKETAEKYLNTKITKSVITVPAYFNDKQRQATKDAGAIAGLDVIRIINEPTAAALSYGLDKSENGIVAVYDLGGGTFDISILELKNGIFEVKSTNGDTNLGGEDIDNEIVTYLVDNFNKKNNVDLRTDKIGMQRIKEAAENLKKELSVKKSSVVRIPFAFIDNNNSLHLEEEFTRSKYENIVENILRKTVEPCKKALRDAKVELGDIKHVILVGGMTRMPLVRKIVKETFGIEPISSVNPDEVVAKGAAIQAGVLKGEIKNVLLLDVVPLSLGIETVGGIFSKIVNRNTTTPFKVSQIFTTSEDNQDEVDIKIYQGERPLAFHNKYLGNIKLKDIKPLPKGVPRIEVIFEADSNGIYKITAKDQIDNKEQSMEIIPNGGLTEQEIDRMINESEQLKTADLERKKNIEFKNEIENIVKTTENFITNSVLDSKKVSELNNSVNLLKKMNLEEKYEKKEINEIENKIIKLIKSN</sequence>
<dbReference type="NCBIfam" id="NF001413">
    <property type="entry name" value="PRK00290.1"/>
    <property type="match status" value="1"/>
</dbReference>
<dbReference type="PROSITE" id="PS00329">
    <property type="entry name" value="HSP70_2"/>
    <property type="match status" value="1"/>
</dbReference>
<keyword evidence="1 3" id="KW-0547">Nucleotide-binding</keyword>
<dbReference type="Pfam" id="PF00012">
    <property type="entry name" value="HSP70"/>
    <property type="match status" value="1"/>
</dbReference>
<dbReference type="VEuPathDB" id="MicrosporidiaDB:CWI36_0530p0010"/>
<dbReference type="SUPFAM" id="SSF100920">
    <property type="entry name" value="Heat shock protein 70kD (HSP70), peptide-binding domain"/>
    <property type="match status" value="1"/>
</dbReference>
<reference evidence="4 5" key="1">
    <citation type="submission" date="2017-12" db="EMBL/GenBank/DDBJ databases">
        <authorList>
            <person name="Pombert J.-F."/>
            <person name="Haag K.L."/>
            <person name="Ebert D."/>
        </authorList>
    </citation>
    <scope>NUCLEOTIDE SEQUENCE [LARGE SCALE GENOMIC DNA]</scope>
    <source>
        <strain evidence="4">IL-BN-2</strain>
    </source>
</reference>
<dbReference type="Gene3D" id="2.60.34.10">
    <property type="entry name" value="Substrate Binding Domain Of DNAk, Chain A, domain 1"/>
    <property type="match status" value="1"/>
</dbReference>
<dbReference type="InterPro" id="IPR029047">
    <property type="entry name" value="HSP70_peptide-bd_sf"/>
</dbReference>
<dbReference type="PRINTS" id="PR00301">
    <property type="entry name" value="HEATSHOCK70"/>
</dbReference>
<gene>
    <name evidence="4" type="ORF">CWI39_1248p0010</name>
</gene>
<evidence type="ECO:0000256" key="3">
    <source>
        <dbReference type="RuleBase" id="RU003322"/>
    </source>
</evidence>
<comment type="similarity">
    <text evidence="3">Belongs to the heat shock protein 70 family.</text>
</comment>
<dbReference type="Gene3D" id="3.30.420.40">
    <property type="match status" value="2"/>
</dbReference>
<evidence type="ECO:0000313" key="5">
    <source>
        <dbReference type="Proteomes" id="UP000293045"/>
    </source>
</evidence>
<dbReference type="FunFam" id="3.90.640.10:FF:000003">
    <property type="entry name" value="Molecular chaperone DnaK"/>
    <property type="match status" value="1"/>
</dbReference>
<organism evidence="4 5">
    <name type="scientific">Hamiltosporidium magnivora</name>
    <dbReference type="NCBI Taxonomy" id="148818"/>
    <lineage>
        <taxon>Eukaryota</taxon>
        <taxon>Fungi</taxon>
        <taxon>Fungi incertae sedis</taxon>
        <taxon>Microsporidia</taxon>
        <taxon>Dubosqiidae</taxon>
        <taxon>Hamiltosporidium</taxon>
    </lineage>
</organism>
<proteinExistence type="inferred from homology"/>
<dbReference type="FunFam" id="3.30.420.40:FF:000020">
    <property type="entry name" value="Chaperone protein HscA homolog"/>
    <property type="match status" value="1"/>
</dbReference>
<dbReference type="PROSITE" id="PS01036">
    <property type="entry name" value="HSP70_3"/>
    <property type="match status" value="1"/>
</dbReference>
<keyword evidence="4" id="KW-0346">Stress response</keyword>
<dbReference type="Proteomes" id="UP000293045">
    <property type="component" value="Unassembled WGS sequence"/>
</dbReference>
<protein>
    <submittedName>
        <fullName evidence="4">Heat shock protein 70</fullName>
    </submittedName>
</protein>
<name>A0A4Q9L3G5_9MICR</name>
<dbReference type="EMBL" id="PIXR01001248">
    <property type="protein sequence ID" value="TBU02039.1"/>
    <property type="molecule type" value="Genomic_DNA"/>
</dbReference>
<dbReference type="AlphaFoldDB" id="A0A4Q9L3G5"/>
<dbReference type="FunFam" id="3.30.420.40:FF:000004">
    <property type="entry name" value="Molecular chaperone DnaK"/>
    <property type="match status" value="1"/>
</dbReference>
<dbReference type="VEuPathDB" id="MicrosporidiaDB:CWI39_1248p0010"/>